<accession>Q47AN5</accession>
<gene>
    <name evidence="3" type="ordered locus">Daro_3367</name>
</gene>
<feature type="chain" id="PRO_5004233321" description="Ice-binding protein C-terminal domain-containing protein" evidence="1">
    <location>
        <begin position="20"/>
        <end position="244"/>
    </location>
</feature>
<dbReference type="Pfam" id="PF07589">
    <property type="entry name" value="PEP-CTERM"/>
    <property type="match status" value="1"/>
</dbReference>
<dbReference type="HOGENOM" id="CLU_1136585_0_0_4"/>
<organism evidence="3">
    <name type="scientific">Dechloromonas aromatica (strain RCB)</name>
    <dbReference type="NCBI Taxonomy" id="159087"/>
    <lineage>
        <taxon>Bacteria</taxon>
        <taxon>Pseudomonadati</taxon>
        <taxon>Pseudomonadota</taxon>
        <taxon>Betaproteobacteria</taxon>
        <taxon>Rhodocyclales</taxon>
        <taxon>Azonexaceae</taxon>
        <taxon>Dechloromonas</taxon>
    </lineage>
</organism>
<dbReference type="KEGG" id="dar:Daro_3367"/>
<dbReference type="AlphaFoldDB" id="Q47AN5"/>
<protein>
    <recommendedName>
        <fullName evidence="2">Ice-binding protein C-terminal domain-containing protein</fullName>
    </recommendedName>
</protein>
<evidence type="ECO:0000259" key="2">
    <source>
        <dbReference type="Pfam" id="PF07589"/>
    </source>
</evidence>
<evidence type="ECO:0000313" key="3">
    <source>
        <dbReference type="EMBL" id="AAZ48096.1"/>
    </source>
</evidence>
<keyword evidence="1" id="KW-0732">Signal</keyword>
<evidence type="ECO:0000256" key="1">
    <source>
        <dbReference type="SAM" id="SignalP"/>
    </source>
</evidence>
<proteinExistence type="predicted"/>
<name>Q47AN5_DECAR</name>
<reference evidence="3" key="1">
    <citation type="submission" date="2005-08" db="EMBL/GenBank/DDBJ databases">
        <title>Complete sequence of Dechloromonas aromatica RCB.</title>
        <authorList>
            <person name="Salinero K.K."/>
            <person name="Copeland A."/>
            <person name="Lucas S."/>
            <person name="Lapidus A."/>
            <person name="Barry K."/>
            <person name="Detter J.C."/>
            <person name="Glavina T."/>
            <person name="Hammon N."/>
            <person name="Israni S."/>
            <person name="Pitluck S."/>
            <person name="Di Bartolo G."/>
            <person name="Trong S."/>
            <person name="Schmutz J."/>
            <person name="Larimer F."/>
            <person name="Land M."/>
            <person name="Ivanova N."/>
            <person name="Richardson P."/>
        </authorList>
    </citation>
    <scope>NUCLEOTIDE SEQUENCE</scope>
    <source>
        <strain evidence="3">RCB</strain>
    </source>
</reference>
<sequence>MIKKILACCLLYAALPAQSAMTYTINPASSYVSSLAPVWTFAYSEYYASLPGEPAIPPTNYWQLNWQPVRYALSGSFEAEIIYSPYNPAIRRLQLSNFNLSTDAPSYAGFGLPLQLSLSNNGELYMSSVACYQDFFDIPLGNNWSCSGGNLGMVRVDSGSLNGSGIELAGGDSWQLPIISPLFASPSMPPPVTDYSPAYGSFGYVIQATTIPEPGTDLLILGSLGLCGLLTRRRRATGLQKTSQ</sequence>
<feature type="signal peptide" evidence="1">
    <location>
        <begin position="1"/>
        <end position="19"/>
    </location>
</feature>
<feature type="domain" description="Ice-binding protein C-terminal" evidence="2">
    <location>
        <begin position="210"/>
        <end position="234"/>
    </location>
</feature>
<dbReference type="EMBL" id="CP000089">
    <property type="protein sequence ID" value="AAZ48096.1"/>
    <property type="molecule type" value="Genomic_DNA"/>
</dbReference>
<dbReference type="InterPro" id="IPR013424">
    <property type="entry name" value="Ice-binding_C"/>
</dbReference>